<name>A0ACD3A5K3_9AGAR</name>
<accession>A0ACD3A5K3</accession>
<organism evidence="1 2">
    <name type="scientific">Pluteus cervinus</name>
    <dbReference type="NCBI Taxonomy" id="181527"/>
    <lineage>
        <taxon>Eukaryota</taxon>
        <taxon>Fungi</taxon>
        <taxon>Dikarya</taxon>
        <taxon>Basidiomycota</taxon>
        <taxon>Agaricomycotina</taxon>
        <taxon>Agaricomycetes</taxon>
        <taxon>Agaricomycetidae</taxon>
        <taxon>Agaricales</taxon>
        <taxon>Pluteineae</taxon>
        <taxon>Pluteaceae</taxon>
        <taxon>Pluteus</taxon>
    </lineage>
</organism>
<gene>
    <name evidence="1" type="ORF">BDN72DRAFT_904338</name>
</gene>
<protein>
    <submittedName>
        <fullName evidence="1">Uncharacterized protein</fullName>
    </submittedName>
</protein>
<reference evidence="1 2" key="1">
    <citation type="journal article" date="2019" name="Nat. Ecol. Evol.">
        <title>Megaphylogeny resolves global patterns of mushroom evolution.</title>
        <authorList>
            <person name="Varga T."/>
            <person name="Krizsan K."/>
            <person name="Foldi C."/>
            <person name="Dima B."/>
            <person name="Sanchez-Garcia M."/>
            <person name="Sanchez-Ramirez S."/>
            <person name="Szollosi G.J."/>
            <person name="Szarkandi J.G."/>
            <person name="Papp V."/>
            <person name="Albert L."/>
            <person name="Andreopoulos W."/>
            <person name="Angelini C."/>
            <person name="Antonin V."/>
            <person name="Barry K.W."/>
            <person name="Bougher N.L."/>
            <person name="Buchanan P."/>
            <person name="Buyck B."/>
            <person name="Bense V."/>
            <person name="Catcheside P."/>
            <person name="Chovatia M."/>
            <person name="Cooper J."/>
            <person name="Damon W."/>
            <person name="Desjardin D."/>
            <person name="Finy P."/>
            <person name="Geml J."/>
            <person name="Haridas S."/>
            <person name="Hughes K."/>
            <person name="Justo A."/>
            <person name="Karasinski D."/>
            <person name="Kautmanova I."/>
            <person name="Kiss B."/>
            <person name="Kocsube S."/>
            <person name="Kotiranta H."/>
            <person name="LaButti K.M."/>
            <person name="Lechner B.E."/>
            <person name="Liimatainen K."/>
            <person name="Lipzen A."/>
            <person name="Lukacs Z."/>
            <person name="Mihaltcheva S."/>
            <person name="Morgado L.N."/>
            <person name="Niskanen T."/>
            <person name="Noordeloos M.E."/>
            <person name="Ohm R.A."/>
            <person name="Ortiz-Santana B."/>
            <person name="Ovrebo C."/>
            <person name="Racz N."/>
            <person name="Riley R."/>
            <person name="Savchenko A."/>
            <person name="Shiryaev A."/>
            <person name="Soop K."/>
            <person name="Spirin V."/>
            <person name="Szebenyi C."/>
            <person name="Tomsovsky M."/>
            <person name="Tulloss R.E."/>
            <person name="Uehling J."/>
            <person name="Grigoriev I.V."/>
            <person name="Vagvolgyi C."/>
            <person name="Papp T."/>
            <person name="Martin F.M."/>
            <person name="Miettinen O."/>
            <person name="Hibbett D.S."/>
            <person name="Nagy L.G."/>
        </authorList>
    </citation>
    <scope>NUCLEOTIDE SEQUENCE [LARGE SCALE GENOMIC DNA]</scope>
    <source>
        <strain evidence="1 2">NL-1719</strain>
    </source>
</reference>
<keyword evidence="2" id="KW-1185">Reference proteome</keyword>
<dbReference type="Proteomes" id="UP000308600">
    <property type="component" value="Unassembled WGS sequence"/>
</dbReference>
<dbReference type="EMBL" id="ML208688">
    <property type="protein sequence ID" value="TFK61163.1"/>
    <property type="molecule type" value="Genomic_DNA"/>
</dbReference>
<sequence>MRTSESLWALVFTLELWNGVGFQLAAKSELTSIAKPELKPNADIILPSLFSTSVPSSTLLHTQRNTITFLFPPVVLVSSAPTPRHVYASHEQISGISEGCVIIPARSDVPSFSCPISRISVEGPSKIRQTFAVIEACSDICEDENGCGGPTSEGAVKSVRFKRSDLVKQSAGAC</sequence>
<evidence type="ECO:0000313" key="2">
    <source>
        <dbReference type="Proteomes" id="UP000308600"/>
    </source>
</evidence>
<proteinExistence type="predicted"/>
<evidence type="ECO:0000313" key="1">
    <source>
        <dbReference type="EMBL" id="TFK61163.1"/>
    </source>
</evidence>